<dbReference type="Gene3D" id="3.30.420.10">
    <property type="entry name" value="Ribonuclease H-like superfamily/Ribonuclease H"/>
    <property type="match status" value="1"/>
</dbReference>
<name>A0A4Y2WR11_ARAVE</name>
<dbReference type="Proteomes" id="UP000499080">
    <property type="component" value="Unassembled WGS sequence"/>
</dbReference>
<organism evidence="3 4">
    <name type="scientific">Araneus ventricosus</name>
    <name type="common">Orbweaver spider</name>
    <name type="synonym">Epeira ventricosa</name>
    <dbReference type="NCBI Taxonomy" id="182803"/>
    <lineage>
        <taxon>Eukaryota</taxon>
        <taxon>Metazoa</taxon>
        <taxon>Ecdysozoa</taxon>
        <taxon>Arthropoda</taxon>
        <taxon>Chelicerata</taxon>
        <taxon>Arachnida</taxon>
        <taxon>Araneae</taxon>
        <taxon>Araneomorphae</taxon>
        <taxon>Entelegynae</taxon>
        <taxon>Araneoidea</taxon>
        <taxon>Araneidae</taxon>
        <taxon>Araneus</taxon>
    </lineage>
</organism>
<sequence length="126" mass="14117">MQEKGESLLRQDWGCGPGDPISPIPGSFVPLAVWGPALSSKYNTTQAYCHCCSVVVSVRSFGSRRHLFPALKKAQLGRHFRSNEEVQQAVKNYFRSLGIDFDQDGFTKLISRYDKCINVAGEYVEK</sequence>
<keyword evidence="4" id="KW-1185">Reference proteome</keyword>
<dbReference type="EMBL" id="BGPR01038299">
    <property type="protein sequence ID" value="GBO14124.1"/>
    <property type="molecule type" value="Genomic_DNA"/>
</dbReference>
<dbReference type="OrthoDB" id="616263at2759"/>
<dbReference type="InterPro" id="IPR036397">
    <property type="entry name" value="RNaseH_sf"/>
</dbReference>
<gene>
    <name evidence="2" type="ORF">AVEN_213949_1</name>
    <name evidence="1" type="ORF">AVEN_35051_1</name>
    <name evidence="3" type="ORF">AVEN_98070_1</name>
</gene>
<evidence type="ECO:0008006" key="5">
    <source>
        <dbReference type="Google" id="ProtNLM"/>
    </source>
</evidence>
<evidence type="ECO:0000313" key="3">
    <source>
        <dbReference type="EMBL" id="GBO39619.1"/>
    </source>
</evidence>
<proteinExistence type="predicted"/>
<evidence type="ECO:0000313" key="4">
    <source>
        <dbReference type="Proteomes" id="UP000499080"/>
    </source>
</evidence>
<dbReference type="EMBL" id="BGPR01064679">
    <property type="protein sequence ID" value="GBO39608.1"/>
    <property type="molecule type" value="Genomic_DNA"/>
</dbReference>
<evidence type="ECO:0000313" key="1">
    <source>
        <dbReference type="EMBL" id="GBO14124.1"/>
    </source>
</evidence>
<dbReference type="EMBL" id="BGPR01064691">
    <property type="protein sequence ID" value="GBO39619.1"/>
    <property type="molecule type" value="Genomic_DNA"/>
</dbReference>
<evidence type="ECO:0000313" key="2">
    <source>
        <dbReference type="EMBL" id="GBO39608.1"/>
    </source>
</evidence>
<dbReference type="GO" id="GO:0003676">
    <property type="term" value="F:nucleic acid binding"/>
    <property type="evidence" value="ECO:0007669"/>
    <property type="project" value="InterPro"/>
</dbReference>
<accession>A0A4Y2WR11</accession>
<reference evidence="3 4" key="1">
    <citation type="journal article" date="2019" name="Sci. Rep.">
        <title>Orb-weaving spider Araneus ventricosus genome elucidates the spidroin gene catalogue.</title>
        <authorList>
            <person name="Kono N."/>
            <person name="Nakamura H."/>
            <person name="Ohtoshi R."/>
            <person name="Moran D.A.P."/>
            <person name="Shinohara A."/>
            <person name="Yoshida Y."/>
            <person name="Fujiwara M."/>
            <person name="Mori M."/>
            <person name="Tomita M."/>
            <person name="Arakawa K."/>
        </authorList>
    </citation>
    <scope>NUCLEOTIDE SEQUENCE [LARGE SCALE GENOMIC DNA]</scope>
</reference>
<comment type="caution">
    <text evidence="3">The sequence shown here is derived from an EMBL/GenBank/DDBJ whole genome shotgun (WGS) entry which is preliminary data.</text>
</comment>
<protein>
    <recommendedName>
        <fullName evidence="5">Mos1 transposase HTH domain-containing protein</fullName>
    </recommendedName>
</protein>
<dbReference type="AlphaFoldDB" id="A0A4Y2WR11"/>